<reference evidence="2" key="2">
    <citation type="submission" date="2021-04" db="EMBL/GenBank/DDBJ databases">
        <authorList>
            <person name="Gilroy R."/>
        </authorList>
    </citation>
    <scope>NUCLEOTIDE SEQUENCE</scope>
    <source>
        <strain evidence="2">4376</strain>
    </source>
</reference>
<feature type="transmembrane region" description="Helical" evidence="1">
    <location>
        <begin position="233"/>
        <end position="253"/>
    </location>
</feature>
<feature type="transmembrane region" description="Helical" evidence="1">
    <location>
        <begin position="298"/>
        <end position="318"/>
    </location>
</feature>
<reference evidence="2" key="1">
    <citation type="journal article" date="2021" name="PeerJ">
        <title>Extensive microbial diversity within the chicken gut microbiome revealed by metagenomics and culture.</title>
        <authorList>
            <person name="Gilroy R."/>
            <person name="Ravi A."/>
            <person name="Getino M."/>
            <person name="Pursley I."/>
            <person name="Horton D.L."/>
            <person name="Alikhan N.F."/>
            <person name="Baker D."/>
            <person name="Gharbi K."/>
            <person name="Hall N."/>
            <person name="Watson M."/>
            <person name="Adriaenssens E.M."/>
            <person name="Foster-Nyarko E."/>
            <person name="Jarju S."/>
            <person name="Secka A."/>
            <person name="Antonio M."/>
            <person name="Oren A."/>
            <person name="Chaudhuri R.R."/>
            <person name="La Ragione R."/>
            <person name="Hildebrand F."/>
            <person name="Pallen M.J."/>
        </authorList>
    </citation>
    <scope>NUCLEOTIDE SEQUENCE</scope>
    <source>
        <strain evidence="2">4376</strain>
    </source>
</reference>
<feature type="transmembrane region" description="Helical" evidence="1">
    <location>
        <begin position="110"/>
        <end position="129"/>
    </location>
</feature>
<evidence type="ECO:0000313" key="2">
    <source>
        <dbReference type="EMBL" id="HIW95083.1"/>
    </source>
</evidence>
<dbReference type="InterPro" id="IPR052528">
    <property type="entry name" value="Sugar_transport-like"/>
</dbReference>
<evidence type="ECO:0000256" key="1">
    <source>
        <dbReference type="SAM" id="Phobius"/>
    </source>
</evidence>
<evidence type="ECO:0000313" key="3">
    <source>
        <dbReference type="Proteomes" id="UP000824189"/>
    </source>
</evidence>
<keyword evidence="1" id="KW-1133">Transmembrane helix</keyword>
<feature type="transmembrane region" description="Helical" evidence="1">
    <location>
        <begin position="149"/>
        <end position="168"/>
    </location>
</feature>
<keyword evidence="1" id="KW-0812">Transmembrane</keyword>
<protein>
    <submittedName>
        <fullName evidence="2">MFS transporter</fullName>
    </submittedName>
</protein>
<dbReference type="Gene3D" id="1.20.1250.20">
    <property type="entry name" value="MFS general substrate transporter like domains"/>
    <property type="match status" value="1"/>
</dbReference>
<feature type="transmembrane region" description="Helical" evidence="1">
    <location>
        <begin position="376"/>
        <end position="399"/>
    </location>
</feature>
<keyword evidence="1" id="KW-0472">Membrane</keyword>
<feature type="transmembrane region" description="Helical" evidence="1">
    <location>
        <begin position="80"/>
        <end position="104"/>
    </location>
</feature>
<gene>
    <name evidence="2" type="ORF">H9867_01135</name>
</gene>
<dbReference type="Proteomes" id="UP000824189">
    <property type="component" value="Unassembled WGS sequence"/>
</dbReference>
<dbReference type="AlphaFoldDB" id="A0A9D1UPQ3"/>
<feature type="transmembrane region" description="Helical" evidence="1">
    <location>
        <begin position="338"/>
        <end position="356"/>
    </location>
</feature>
<dbReference type="InterPro" id="IPR036259">
    <property type="entry name" value="MFS_trans_sf"/>
</dbReference>
<dbReference type="PANTHER" id="PTHR23526:SF1">
    <property type="entry name" value="MAJOR FACILITATOR SUPERFAMILY MFS_1"/>
    <property type="match status" value="1"/>
</dbReference>
<accession>A0A9D1UPQ3</accession>
<feature type="transmembrane region" description="Helical" evidence="1">
    <location>
        <begin position="38"/>
        <end position="59"/>
    </location>
</feature>
<organism evidence="2 3">
    <name type="scientific">Candidatus Corynebacterium gallistercoris</name>
    <dbReference type="NCBI Taxonomy" id="2838530"/>
    <lineage>
        <taxon>Bacteria</taxon>
        <taxon>Bacillati</taxon>
        <taxon>Actinomycetota</taxon>
        <taxon>Actinomycetes</taxon>
        <taxon>Mycobacteriales</taxon>
        <taxon>Corynebacteriaceae</taxon>
        <taxon>Corynebacterium</taxon>
    </lineage>
</organism>
<name>A0A9D1UPQ3_9CORY</name>
<comment type="caution">
    <text evidence="2">The sequence shown here is derived from an EMBL/GenBank/DDBJ whole genome shotgun (WGS) entry which is preliminary data.</text>
</comment>
<dbReference type="SUPFAM" id="SSF103473">
    <property type="entry name" value="MFS general substrate transporter"/>
    <property type="match status" value="1"/>
</dbReference>
<dbReference type="PANTHER" id="PTHR23526">
    <property type="entry name" value="INTEGRAL MEMBRANE TRANSPORT PROTEIN-RELATED"/>
    <property type="match status" value="1"/>
</dbReference>
<feature type="transmembrane region" description="Helical" evidence="1">
    <location>
        <begin position="265"/>
        <end position="286"/>
    </location>
</feature>
<feature type="transmembrane region" description="Helical" evidence="1">
    <location>
        <begin position="405"/>
        <end position="424"/>
    </location>
</feature>
<dbReference type="EMBL" id="DXFZ01000015">
    <property type="protein sequence ID" value="HIW95083.1"/>
    <property type="molecule type" value="Genomic_DNA"/>
</dbReference>
<sequence length="430" mass="44673">MGTPPNSDLPNVEENAGRYSLGFGTQNIGDQIVSAKTVLPWFLSTVGGPAWAISLLVPIRESGSMLPQAFLRPWLQSHGTRLPLMIAGSIGQAAACAVMALTALFATGTAAALLILAALGLLALSRALVSLTSKDIAGRTIPKGYRGRLTGFATTLSGAVAILVGVGVQSLHGNLTATLFSALFAAAGASWLASAVLFRGITEGDVAPKKQRAGVWEDIWDLMVHDRPFRNFVIVRTMLLTSALSPAFLVAMSHNAHVSGAVSNFFTGLGTFVIAAGVASLMAGRISGWLADKSSRNTMTWAAVIASTVLAVTVILYFVGDATTATPNQPTTSAYAVFVWWLPVAFFIISLAHVAVRVARSTYVVDMAEGDQRTRYVSVANTMMGVLLLAVGGITGALAAAGPEWALLTLAVCGFAGAVLATRLPEVSAG</sequence>
<proteinExistence type="predicted"/>
<feature type="transmembrane region" description="Helical" evidence="1">
    <location>
        <begin position="180"/>
        <end position="202"/>
    </location>
</feature>